<accession>A0AAW6QC01</accession>
<dbReference type="RefSeq" id="WP_317476976.1">
    <property type="nucleotide sequence ID" value="NZ_JARQTW010000008.1"/>
</dbReference>
<sequence length="128" mass="15020">MYRLSLFLFIFIVSTAYGADPFDKNRRAEAHRAQPHPVTATPNQTCHSGNEIIAENINFKRLKLVGLLSEKNRPRALFQTDEKQIFMVKEQDFIAQERLQIQQIEKTAVHLNQWKLDCHKPERLTLKF</sequence>
<gene>
    <name evidence="1" type="ORF">P7M15_04810</name>
</gene>
<dbReference type="Pfam" id="PF04351">
    <property type="entry name" value="PilP"/>
    <property type="match status" value="1"/>
</dbReference>
<comment type="caution">
    <text evidence="1">The sequence shown here is derived from an EMBL/GenBank/DDBJ whole genome shotgun (WGS) entry which is preliminary data.</text>
</comment>
<evidence type="ECO:0000313" key="1">
    <source>
        <dbReference type="EMBL" id="MDG2949842.1"/>
    </source>
</evidence>
<evidence type="ECO:0000313" key="2">
    <source>
        <dbReference type="Proteomes" id="UP001214976"/>
    </source>
</evidence>
<dbReference type="EMBL" id="JARQTW010000008">
    <property type="protein sequence ID" value="MDG2949842.1"/>
    <property type="molecule type" value="Genomic_DNA"/>
</dbReference>
<dbReference type="Gene3D" id="2.30.30.830">
    <property type="match status" value="1"/>
</dbReference>
<dbReference type="AlphaFoldDB" id="A0AAW6QC01"/>
<reference evidence="1" key="1">
    <citation type="submission" date="2023-03" db="EMBL/GenBank/DDBJ databases">
        <title>Classification of Bisgaard taxon 6 and taxon 10 as Exercitatus varius gen. nov., spec. nov.</title>
        <authorList>
            <person name="Christensen H."/>
        </authorList>
    </citation>
    <scope>NUCLEOTIDE SEQUENCE</scope>
    <source>
        <strain evidence="1">86116</strain>
    </source>
</reference>
<name>A0AAW6QC01_9PAST</name>
<dbReference type="InterPro" id="IPR007446">
    <property type="entry name" value="PilP"/>
</dbReference>
<proteinExistence type="predicted"/>
<protein>
    <submittedName>
        <fullName evidence="1">Pilus assembly protein PilP</fullName>
    </submittedName>
</protein>
<dbReference type="Proteomes" id="UP001214976">
    <property type="component" value="Unassembled WGS sequence"/>
</dbReference>
<organism evidence="1 2">
    <name type="scientific">Exercitatus varius</name>
    <dbReference type="NCBI Taxonomy" id="67857"/>
    <lineage>
        <taxon>Bacteria</taxon>
        <taxon>Pseudomonadati</taxon>
        <taxon>Pseudomonadota</taxon>
        <taxon>Gammaproteobacteria</taxon>
        <taxon>Pasteurellales</taxon>
        <taxon>Pasteurellaceae</taxon>
        <taxon>Exercitatus</taxon>
    </lineage>
</organism>